<keyword evidence="10 12" id="KW-0406">Ion transport</keyword>
<dbReference type="AlphaFoldDB" id="A0A4R1K2C7"/>
<evidence type="ECO:0000256" key="5">
    <source>
        <dbReference type="ARBA" id="ARBA00022519"/>
    </source>
</evidence>
<keyword evidence="4 12" id="KW-1003">Cell membrane</keyword>
<feature type="binding site" evidence="13">
    <location>
        <position position="443"/>
    </location>
    <ligand>
        <name>K(+)</name>
        <dbReference type="ChEBI" id="CHEBI:29103"/>
    </ligand>
</feature>
<evidence type="ECO:0000256" key="14">
    <source>
        <dbReference type="SAM" id="Phobius"/>
    </source>
</evidence>
<reference evidence="15 16" key="1">
    <citation type="submission" date="2019-03" db="EMBL/GenBank/DDBJ databases">
        <title>Genomic Encyclopedia of Type Strains, Phase IV (KMG-IV): sequencing the most valuable type-strain genomes for metagenomic binning, comparative biology and taxonomic classification.</title>
        <authorList>
            <person name="Goeker M."/>
        </authorList>
    </citation>
    <scope>NUCLEOTIDE SEQUENCE [LARGE SCALE GENOMIC DNA]</scope>
    <source>
        <strain evidence="15 16">DSM 18577</strain>
    </source>
</reference>
<comment type="subcellular location">
    <subcellularLocation>
        <location evidence="1 12">Cell inner membrane</location>
        <topology evidence="1 12">Multi-pass membrane protein</topology>
    </subcellularLocation>
</comment>
<keyword evidence="13" id="KW-0479">Metal-binding</keyword>
<keyword evidence="9 14" id="KW-1133">Transmembrane helix</keyword>
<dbReference type="Proteomes" id="UP000295565">
    <property type="component" value="Unassembled WGS sequence"/>
</dbReference>
<feature type="transmembrane region" description="Helical" evidence="14">
    <location>
        <begin position="224"/>
        <end position="243"/>
    </location>
</feature>
<gene>
    <name evidence="15" type="ORF">EV690_1540</name>
</gene>
<evidence type="ECO:0000256" key="13">
    <source>
        <dbReference type="PIRSR" id="PIRSR006247-1"/>
    </source>
</evidence>
<keyword evidence="6 12" id="KW-0633">Potassium transport</keyword>
<dbReference type="OrthoDB" id="9810952at2"/>
<dbReference type="InterPro" id="IPR003445">
    <property type="entry name" value="Cat_transpt"/>
</dbReference>
<feature type="binding site" evidence="13">
    <location>
        <position position="444"/>
    </location>
    <ligand>
        <name>K(+)</name>
        <dbReference type="ChEBI" id="CHEBI:29103"/>
    </ligand>
</feature>
<comment type="function">
    <text evidence="12">Low-affinity potassium transport system. Interacts with Trk system potassium uptake protein TrkA.</text>
</comment>
<evidence type="ECO:0000256" key="11">
    <source>
        <dbReference type="ARBA" id="ARBA00023136"/>
    </source>
</evidence>
<evidence type="ECO:0000313" key="16">
    <source>
        <dbReference type="Proteomes" id="UP000295565"/>
    </source>
</evidence>
<feature type="transmembrane region" description="Helical" evidence="14">
    <location>
        <begin position="12"/>
        <end position="39"/>
    </location>
</feature>
<evidence type="ECO:0000256" key="9">
    <source>
        <dbReference type="ARBA" id="ARBA00022989"/>
    </source>
</evidence>
<feature type="binding site" evidence="13">
    <location>
        <position position="121"/>
    </location>
    <ligand>
        <name>K(+)</name>
        <dbReference type="ChEBI" id="CHEBI:29103"/>
    </ligand>
</feature>
<keyword evidence="11 12" id="KW-0472">Membrane</keyword>
<feature type="transmembrane region" description="Helical" evidence="14">
    <location>
        <begin position="45"/>
        <end position="65"/>
    </location>
</feature>
<keyword evidence="5 12" id="KW-0997">Cell inner membrane</keyword>
<feature type="transmembrane region" description="Helical" evidence="14">
    <location>
        <begin position="340"/>
        <end position="365"/>
    </location>
</feature>
<dbReference type="EMBL" id="SMGD01000012">
    <property type="protein sequence ID" value="TCK57843.1"/>
    <property type="molecule type" value="Genomic_DNA"/>
</dbReference>
<feature type="transmembrane region" description="Helical" evidence="14">
    <location>
        <begin position="249"/>
        <end position="269"/>
    </location>
</feature>
<feature type="transmembrane region" description="Helical" evidence="14">
    <location>
        <begin position="111"/>
        <end position="131"/>
    </location>
</feature>
<name>A0A4R1K2C7_9GAMM</name>
<dbReference type="RefSeq" id="WP_131912378.1">
    <property type="nucleotide sequence ID" value="NZ_OU594967.1"/>
</dbReference>
<dbReference type="PIRSF" id="PIRSF006247">
    <property type="entry name" value="TrkH"/>
    <property type="match status" value="1"/>
</dbReference>
<organism evidence="15 16">
    <name type="scientific">Celerinatantimonas diazotrophica</name>
    <dbReference type="NCBI Taxonomy" id="412034"/>
    <lineage>
        <taxon>Bacteria</taxon>
        <taxon>Pseudomonadati</taxon>
        <taxon>Pseudomonadota</taxon>
        <taxon>Gammaproteobacteria</taxon>
        <taxon>Celerinatantimonadaceae</taxon>
        <taxon>Celerinatantimonas</taxon>
    </lineage>
</organism>
<feature type="binding site" evidence="13">
    <location>
        <position position="230"/>
    </location>
    <ligand>
        <name>K(+)</name>
        <dbReference type="ChEBI" id="CHEBI:29103"/>
    </ligand>
</feature>
<dbReference type="Pfam" id="PF02386">
    <property type="entry name" value="TrkH"/>
    <property type="match status" value="1"/>
</dbReference>
<feature type="transmembrane region" description="Helical" evidence="14">
    <location>
        <begin position="193"/>
        <end position="212"/>
    </location>
</feature>
<keyword evidence="3 12" id="KW-0813">Transport</keyword>
<protein>
    <recommendedName>
        <fullName evidence="12">Trk system potassium uptake protein</fullName>
    </recommendedName>
</protein>
<evidence type="ECO:0000256" key="6">
    <source>
        <dbReference type="ARBA" id="ARBA00022538"/>
    </source>
</evidence>
<evidence type="ECO:0000256" key="3">
    <source>
        <dbReference type="ARBA" id="ARBA00022448"/>
    </source>
</evidence>
<feature type="transmembrane region" description="Helical" evidence="14">
    <location>
        <begin position="405"/>
        <end position="428"/>
    </location>
</feature>
<evidence type="ECO:0000313" key="15">
    <source>
        <dbReference type="EMBL" id="TCK57843.1"/>
    </source>
</evidence>
<sequence length="491" mass="54383">MIKNAKYYEGRFSAIFYICSYLIFLFSLSLIIPIILCIIYKERDITAFLITFAITFSIGFFGRLTKRSTDIRLRGRDGFLVVVIFWVLFSLMSAMPFLLDQHLHFSAADAIFEGVSGITTTGASVISQVDGTAKAILYYRAQLNFLGGLGIIVLATAIFSSLGIGGSKVYLSETPGPLKEDKLTPKLTDTAKHLWFIYVALAIVCALSFYAAGMNAFDAICHSLATVALGGFSTHSASLGYYHSSAIEMVGGVFSLLAGVNFALYFLAVNRRSLKAIWQDAEFRFYISVALSVAAFTILSLYLTHTYDFKDAFVHGFFQSASMMTDNGLMTNNIDKWPTYVMILLLASSFFGGCVGSTCGGIKAIRFLILYKRSDLELRQLINPRAIYLIKLDNNRVSERVINSVYGLFFVYMMFAGIFIWIMLALGYDIKSAFGTVAACMNNMGIGYGVTGETFGTLSNTAKWVMSAAMLFGRLEIFPILIVFSRSFWQP</sequence>
<feature type="binding site" evidence="13">
    <location>
        <position position="120"/>
    </location>
    <ligand>
        <name>K(+)</name>
        <dbReference type="ChEBI" id="CHEBI:29103"/>
    </ligand>
</feature>
<evidence type="ECO:0000256" key="7">
    <source>
        <dbReference type="ARBA" id="ARBA00022692"/>
    </source>
</evidence>
<dbReference type="GO" id="GO:0046872">
    <property type="term" value="F:metal ion binding"/>
    <property type="evidence" value="ECO:0007669"/>
    <property type="project" value="UniProtKB-KW"/>
</dbReference>
<keyword evidence="16" id="KW-1185">Reference proteome</keyword>
<evidence type="ECO:0000256" key="8">
    <source>
        <dbReference type="ARBA" id="ARBA00022958"/>
    </source>
</evidence>
<feature type="transmembrane region" description="Helical" evidence="14">
    <location>
        <begin position="77"/>
        <end position="99"/>
    </location>
</feature>
<evidence type="ECO:0000256" key="2">
    <source>
        <dbReference type="ARBA" id="ARBA00009137"/>
    </source>
</evidence>
<feature type="transmembrane region" description="Helical" evidence="14">
    <location>
        <begin position="281"/>
        <end position="303"/>
    </location>
</feature>
<dbReference type="PANTHER" id="PTHR32024:SF2">
    <property type="entry name" value="TRK SYSTEM POTASSIUM UPTAKE PROTEIN TRKG-RELATED"/>
    <property type="match status" value="1"/>
</dbReference>
<feature type="binding site" evidence="13">
    <location>
        <position position="229"/>
    </location>
    <ligand>
        <name>K(+)</name>
        <dbReference type="ChEBI" id="CHEBI:29103"/>
    </ligand>
</feature>
<feature type="transmembrane region" description="Helical" evidence="14">
    <location>
        <begin position="464"/>
        <end position="484"/>
    </location>
</feature>
<evidence type="ECO:0000256" key="10">
    <source>
        <dbReference type="ARBA" id="ARBA00023065"/>
    </source>
</evidence>
<evidence type="ECO:0000256" key="4">
    <source>
        <dbReference type="ARBA" id="ARBA00022475"/>
    </source>
</evidence>
<proteinExistence type="inferred from homology"/>
<comment type="similarity">
    <text evidence="2 12">Belongs to the TrkH potassium transport family.</text>
</comment>
<dbReference type="InterPro" id="IPR004772">
    <property type="entry name" value="TrkH"/>
</dbReference>
<evidence type="ECO:0000256" key="1">
    <source>
        <dbReference type="ARBA" id="ARBA00004429"/>
    </source>
</evidence>
<dbReference type="GO" id="GO:0005886">
    <property type="term" value="C:plasma membrane"/>
    <property type="evidence" value="ECO:0007669"/>
    <property type="project" value="UniProtKB-SubCell"/>
</dbReference>
<dbReference type="GO" id="GO:0015379">
    <property type="term" value="F:potassium:chloride symporter activity"/>
    <property type="evidence" value="ECO:0007669"/>
    <property type="project" value="InterPro"/>
</dbReference>
<keyword evidence="8 12" id="KW-0630">Potassium</keyword>
<comment type="caution">
    <text evidence="15">The sequence shown here is derived from an EMBL/GenBank/DDBJ whole genome shotgun (WGS) entry which is preliminary data.</text>
</comment>
<keyword evidence="7 14" id="KW-0812">Transmembrane</keyword>
<dbReference type="PANTHER" id="PTHR32024">
    <property type="entry name" value="TRK SYSTEM POTASSIUM UPTAKE PROTEIN TRKG-RELATED"/>
    <property type="match status" value="1"/>
</dbReference>
<feature type="transmembrane region" description="Helical" evidence="14">
    <location>
        <begin position="143"/>
        <end position="164"/>
    </location>
</feature>
<evidence type="ECO:0000256" key="12">
    <source>
        <dbReference type="PIRNR" id="PIRNR006247"/>
    </source>
</evidence>
<accession>A0A4R1K2C7</accession>